<evidence type="ECO:0000313" key="2">
    <source>
        <dbReference type="EMBL" id="KAK5081275.1"/>
    </source>
</evidence>
<feature type="region of interest" description="Disordered" evidence="1">
    <location>
        <begin position="174"/>
        <end position="202"/>
    </location>
</feature>
<feature type="region of interest" description="Disordered" evidence="1">
    <location>
        <begin position="542"/>
        <end position="582"/>
    </location>
</feature>
<comment type="caution">
    <text evidence="2">The sequence shown here is derived from an EMBL/GenBank/DDBJ whole genome shotgun (WGS) entry which is preliminary data.</text>
</comment>
<feature type="compositionally biased region" description="Polar residues" evidence="1">
    <location>
        <begin position="552"/>
        <end position="562"/>
    </location>
</feature>
<feature type="compositionally biased region" description="Basic and acidic residues" evidence="1">
    <location>
        <begin position="175"/>
        <end position="184"/>
    </location>
</feature>
<gene>
    <name evidence="2" type="ORF">LTR05_008069</name>
</gene>
<dbReference type="AlphaFoldDB" id="A0AAN7Y8N3"/>
<feature type="region of interest" description="Disordered" evidence="1">
    <location>
        <begin position="639"/>
        <end position="659"/>
    </location>
</feature>
<dbReference type="EMBL" id="JAVRRJ010000010">
    <property type="protein sequence ID" value="KAK5081275.1"/>
    <property type="molecule type" value="Genomic_DNA"/>
</dbReference>
<feature type="compositionally biased region" description="Polar residues" evidence="1">
    <location>
        <begin position="185"/>
        <end position="200"/>
    </location>
</feature>
<protein>
    <submittedName>
        <fullName evidence="2">Uncharacterized protein</fullName>
    </submittedName>
</protein>
<feature type="compositionally biased region" description="Low complexity" evidence="1">
    <location>
        <begin position="802"/>
        <end position="820"/>
    </location>
</feature>
<keyword evidence="3" id="KW-1185">Reference proteome</keyword>
<sequence length="917" mass="100527">MSTRSQSPPLPTFGIRDLAGPQNPPGLISISRRQYDSTIKSEPDAKLLYLDDDDGELITVGSSLELSQRLDEPVLNYRSHSINGKLIHIFDIKHSNGSLFQWRDHEAYSSKELRSRSTSELSLSSYRDPVNTYNARLREEMAEPSFQEMCQVQTGASVTATTIEEPEDEWTIPEKVSENQKGKQESATCSDMSTDLSTSDGAGLLEPAQEAKEVSAEGSADRVNILEGLGEHLSGLARVLTLAAATFQKAAEKTRNTDTSVVEDILAGVKDILTEVGSFGIEAFKELSREVDTPSTQEDITQAQEDKDIQGQYLAEELGDEAADVHQETLPDLSPSDSSVSSSTDTETETTATRVKFAFVEDEDEVIESPALGSSPSRPIVVEEDSIADIDMSYQNNNPDKVACKKPINPSILDDSSEDSDFTARYPPLSSVRRTRSAIESAVKPRSYVPLQERLFYTPKTEPDQSARTPSIYTKSFAMPHICPQPRSQLNSWEKQEGNEPVLKPLPGAWPDVKNDSKSILPTSAESSGAFFNRMTCRNNPVAPSKSGLHRANTTASSNPASRLNGPFDPGFPYEPSDTTTHRPYVSFRSQRRSASPFRHLSDQVSARLTRAEENKQDHKIAPKRSMPSFARSARCGPINLDRPAATPNRSTESSNTNGFRDFDTQRGVKHHHSVPHFRPYAHPPGLQAPFRAQPQWPQSESAPFALPASQVLPASPDWLTGPAATSIPAPSLAAYPAVLPIPAVPVPPYAPLLKPADQRQQIPRSGLAADNSPISPVPFTTYPTWTFPAQASRDLQPDLRPATAVSSASSANAPRSWSPEPLNNLEQFYDSAPSIEFSRSNPLSKADSFTKSPSSRSLKKSKFDICVEKLQMCGFGIDDDNLKDRLHVYAVAANGDIEDAVEMIEEDRKVSAGRFD</sequence>
<evidence type="ECO:0000313" key="3">
    <source>
        <dbReference type="Proteomes" id="UP001309876"/>
    </source>
</evidence>
<evidence type="ECO:0000256" key="1">
    <source>
        <dbReference type="SAM" id="MobiDB-lite"/>
    </source>
</evidence>
<feature type="region of interest" description="Disordered" evidence="1">
    <location>
        <begin position="1"/>
        <end position="25"/>
    </location>
</feature>
<name>A0AAN7Y8N3_9EURO</name>
<organism evidence="2 3">
    <name type="scientific">Lithohypha guttulata</name>
    <dbReference type="NCBI Taxonomy" id="1690604"/>
    <lineage>
        <taxon>Eukaryota</taxon>
        <taxon>Fungi</taxon>
        <taxon>Dikarya</taxon>
        <taxon>Ascomycota</taxon>
        <taxon>Pezizomycotina</taxon>
        <taxon>Eurotiomycetes</taxon>
        <taxon>Chaetothyriomycetidae</taxon>
        <taxon>Chaetothyriales</taxon>
        <taxon>Trichomeriaceae</taxon>
        <taxon>Lithohypha</taxon>
    </lineage>
</organism>
<proteinExistence type="predicted"/>
<feature type="region of interest" description="Disordered" evidence="1">
    <location>
        <begin position="329"/>
        <end position="352"/>
    </location>
</feature>
<reference evidence="2 3" key="1">
    <citation type="submission" date="2023-08" db="EMBL/GenBank/DDBJ databases">
        <title>Black Yeasts Isolated from many extreme environments.</title>
        <authorList>
            <person name="Coleine C."/>
            <person name="Stajich J.E."/>
            <person name="Selbmann L."/>
        </authorList>
    </citation>
    <scope>NUCLEOTIDE SEQUENCE [LARGE SCALE GENOMIC DNA]</scope>
    <source>
        <strain evidence="2 3">CCFEE 5910</strain>
    </source>
</reference>
<dbReference type="Proteomes" id="UP001309876">
    <property type="component" value="Unassembled WGS sequence"/>
</dbReference>
<feature type="region of interest" description="Disordered" evidence="1">
    <location>
        <begin position="799"/>
        <end position="823"/>
    </location>
</feature>
<accession>A0AAN7Y8N3</accession>
<feature type="compositionally biased region" description="Polar residues" evidence="1">
    <location>
        <begin position="648"/>
        <end position="659"/>
    </location>
</feature>
<feature type="compositionally biased region" description="Low complexity" evidence="1">
    <location>
        <begin position="330"/>
        <end position="352"/>
    </location>
</feature>